<dbReference type="EMBL" id="FBTB01000019">
    <property type="protein sequence ID" value="CUW14331.1"/>
    <property type="molecule type" value="Genomic_DNA"/>
</dbReference>
<evidence type="ECO:0000313" key="2">
    <source>
        <dbReference type="EMBL" id="CUW18220.1"/>
    </source>
</evidence>
<evidence type="ECO:0000313" key="3">
    <source>
        <dbReference type="Proteomes" id="UP000198868"/>
    </source>
</evidence>
<evidence type="ECO:0000313" key="1">
    <source>
        <dbReference type="EMBL" id="CUW14331.1"/>
    </source>
</evidence>
<name>A0AAN2QXA5_9LACO</name>
<reference evidence="3 4" key="1">
    <citation type="submission" date="2015-12" db="EMBL/GenBank/DDBJ databases">
        <authorList>
            <person name="Andreevskaya M."/>
        </authorList>
    </citation>
    <scope>NUCLEOTIDE SEQUENCE [LARGE SCALE GENOMIC DNA]</scope>
    <source>
        <strain evidence="1 4">KSL4-2</strain>
        <strain evidence="2 3">PL111</strain>
    </source>
</reference>
<sequence length="59" mass="6261">MVAGVSVALLFDELELEIDSLLLKKIVADSELDADSLLLTNSVVETDSLLLADSEIAEA</sequence>
<dbReference type="AlphaFoldDB" id="A0AAN2QXA5"/>
<evidence type="ECO:0000313" key="4">
    <source>
        <dbReference type="Proteomes" id="UP000199047"/>
    </source>
</evidence>
<dbReference type="Proteomes" id="UP000199047">
    <property type="component" value="Unassembled WGS sequence"/>
</dbReference>
<comment type="caution">
    <text evidence="2">The sequence shown here is derived from an EMBL/GenBank/DDBJ whole genome shotgun (WGS) entry which is preliminary data.</text>
</comment>
<organism evidence="2 3">
    <name type="scientific">Leuconostoc inhae</name>
    <dbReference type="NCBI Taxonomy" id="178001"/>
    <lineage>
        <taxon>Bacteria</taxon>
        <taxon>Bacillati</taxon>
        <taxon>Bacillota</taxon>
        <taxon>Bacilli</taxon>
        <taxon>Lactobacillales</taxon>
        <taxon>Lactobacillaceae</taxon>
        <taxon>Leuconostoc</taxon>
    </lineage>
</organism>
<proteinExistence type="predicted"/>
<accession>A0AAN2QXA5</accession>
<dbReference type="EMBL" id="FBTU01000024">
    <property type="protein sequence ID" value="CUW18220.1"/>
    <property type="molecule type" value="Genomic_DNA"/>
</dbReference>
<dbReference type="Proteomes" id="UP000198868">
    <property type="component" value="Unassembled WGS sequence"/>
</dbReference>
<keyword evidence="4" id="KW-1185">Reference proteome</keyword>
<gene>
    <name evidence="1" type="ORF">KSL4_0214</name>
    <name evidence="2" type="ORF">PL111_1481</name>
</gene>
<protein>
    <submittedName>
        <fullName evidence="2">Uncharacterized protein</fullName>
    </submittedName>
</protein>